<accession>A0A2H0UIH7</accession>
<comment type="caution">
    <text evidence="1">The sequence shown here is derived from an EMBL/GenBank/DDBJ whole genome shotgun (WGS) entry which is preliminary data.</text>
</comment>
<proteinExistence type="predicted"/>
<dbReference type="Proteomes" id="UP000229612">
    <property type="component" value="Unassembled WGS sequence"/>
</dbReference>
<gene>
    <name evidence="1" type="ORF">COU14_00245</name>
</gene>
<sequence length="125" mass="14201">MGKAGGERMKTTFSQVRLGERFKVHDMQACRTLSCVKVRRFTTESGELYNAVQIQPMDGAGTILFVDDNMPVIPQIMKPGRVWATEEGIVIKKPLGWHDEHIDFTNTPIDKDTYQRLRLTSAFTV</sequence>
<evidence type="ECO:0000313" key="2">
    <source>
        <dbReference type="Proteomes" id="UP000229612"/>
    </source>
</evidence>
<dbReference type="AlphaFoldDB" id="A0A2H0UIH7"/>
<dbReference type="EMBL" id="PFBG01000003">
    <property type="protein sequence ID" value="PIR86201.1"/>
    <property type="molecule type" value="Genomic_DNA"/>
</dbReference>
<name>A0A2H0UIH7_9BACT</name>
<reference evidence="2" key="1">
    <citation type="submission" date="2017-09" db="EMBL/GenBank/DDBJ databases">
        <title>Depth-based differentiation of microbial function through sediment-hosted aquifers and enrichment of novel symbionts in the deep terrestrial subsurface.</title>
        <authorList>
            <person name="Probst A.J."/>
            <person name="Ladd B."/>
            <person name="Jarett J.K."/>
            <person name="Geller-Mcgrath D.E."/>
            <person name="Sieber C.M.K."/>
            <person name="Emerson J.B."/>
            <person name="Anantharaman K."/>
            <person name="Thomas B.C."/>
            <person name="Malmstrom R."/>
            <person name="Stieglmeier M."/>
            <person name="Klingl A."/>
            <person name="Woyke T."/>
            <person name="Ryan C.M."/>
            <person name="Banfield J.F."/>
        </authorList>
    </citation>
    <scope>NUCLEOTIDE SEQUENCE [LARGE SCALE GENOMIC DNA]</scope>
</reference>
<protein>
    <submittedName>
        <fullName evidence="1">Uncharacterized protein</fullName>
    </submittedName>
</protein>
<organism evidence="1 2">
    <name type="scientific">Candidatus Kaiserbacteria bacterium CG10_big_fil_rev_8_21_14_0_10_44_10</name>
    <dbReference type="NCBI Taxonomy" id="1974606"/>
    <lineage>
        <taxon>Bacteria</taxon>
        <taxon>Candidatus Kaiseribacteriota</taxon>
    </lineage>
</organism>
<evidence type="ECO:0000313" key="1">
    <source>
        <dbReference type="EMBL" id="PIR86201.1"/>
    </source>
</evidence>